<comment type="caution">
    <text evidence="1">The sequence shown here is derived from an EMBL/GenBank/DDBJ whole genome shotgun (WGS) entry which is preliminary data.</text>
</comment>
<name>A0A3D9LGT9_MARFU</name>
<proteinExistence type="predicted"/>
<evidence type="ECO:0000313" key="1">
    <source>
        <dbReference type="EMBL" id="REE05920.1"/>
    </source>
</evidence>
<protein>
    <submittedName>
        <fullName evidence="1">Uncharacterized protein</fullName>
    </submittedName>
</protein>
<sequence>MFDEDDDLDSHQNLPIFKKGEEILQLTEKVVSLITDEDDEVLNEYKRWMIQDATTLCVRVAGAEAGELYDIKMESAALIRKAARELRVNCTGLRMMGYKQPDYLKLIQSEIEEYRHLFIEWVSTFDPWNFEVDNWGLFNPPGVDPNAPNP</sequence>
<accession>A0A3D9LGT9</accession>
<dbReference type="EMBL" id="QREG01000001">
    <property type="protein sequence ID" value="REE05920.1"/>
    <property type="molecule type" value="Genomic_DNA"/>
</dbReference>
<gene>
    <name evidence="1" type="ORF">C7460_101439</name>
</gene>
<evidence type="ECO:0000313" key="2">
    <source>
        <dbReference type="Proteomes" id="UP000256779"/>
    </source>
</evidence>
<dbReference type="RefSeq" id="WP_245986144.1">
    <property type="nucleotide sequence ID" value="NZ_QREG01000001.1"/>
</dbReference>
<dbReference type="AlphaFoldDB" id="A0A3D9LGT9"/>
<dbReference type="Proteomes" id="UP000256779">
    <property type="component" value="Unassembled WGS sequence"/>
</dbReference>
<organism evidence="1 2">
    <name type="scientific">Marinoscillum furvescens DSM 4134</name>
    <dbReference type="NCBI Taxonomy" id="1122208"/>
    <lineage>
        <taxon>Bacteria</taxon>
        <taxon>Pseudomonadati</taxon>
        <taxon>Bacteroidota</taxon>
        <taxon>Cytophagia</taxon>
        <taxon>Cytophagales</taxon>
        <taxon>Reichenbachiellaceae</taxon>
        <taxon>Marinoscillum</taxon>
    </lineage>
</organism>
<reference evidence="1 2" key="1">
    <citation type="submission" date="2018-07" db="EMBL/GenBank/DDBJ databases">
        <title>Genomic Encyclopedia of Type Strains, Phase IV (KMG-IV): sequencing the most valuable type-strain genomes for metagenomic binning, comparative biology and taxonomic classification.</title>
        <authorList>
            <person name="Goeker M."/>
        </authorList>
    </citation>
    <scope>NUCLEOTIDE SEQUENCE [LARGE SCALE GENOMIC DNA]</scope>
    <source>
        <strain evidence="1 2">DSM 4134</strain>
    </source>
</reference>
<keyword evidence="2" id="KW-1185">Reference proteome</keyword>